<evidence type="ECO:0000313" key="7">
    <source>
        <dbReference type="Ensembl" id="ENSCMIP00000006517.1"/>
    </source>
</evidence>
<feature type="compositionally biased region" description="Polar residues" evidence="5">
    <location>
        <begin position="144"/>
        <end position="157"/>
    </location>
</feature>
<evidence type="ECO:0000313" key="8">
    <source>
        <dbReference type="Proteomes" id="UP000314986"/>
    </source>
</evidence>
<dbReference type="GO" id="GO:0045055">
    <property type="term" value="P:regulated exocytosis"/>
    <property type="evidence" value="ECO:0007669"/>
    <property type="project" value="TreeGrafter"/>
</dbReference>
<evidence type="ECO:0000256" key="1">
    <source>
        <dbReference type="ARBA" id="ARBA00004370"/>
    </source>
</evidence>
<evidence type="ECO:0000256" key="3">
    <source>
        <dbReference type="ARBA" id="ARBA00022989"/>
    </source>
</evidence>
<reference evidence="8" key="3">
    <citation type="journal article" date="2014" name="Nature">
        <title>Elephant shark genome provides unique insights into gnathostome evolution.</title>
        <authorList>
            <consortium name="International Elephant Shark Genome Sequencing Consortium"/>
            <person name="Venkatesh B."/>
            <person name="Lee A.P."/>
            <person name="Ravi V."/>
            <person name="Maurya A.K."/>
            <person name="Lian M.M."/>
            <person name="Swann J.B."/>
            <person name="Ohta Y."/>
            <person name="Flajnik M.F."/>
            <person name="Sutoh Y."/>
            <person name="Kasahara M."/>
            <person name="Hoon S."/>
            <person name="Gangu V."/>
            <person name="Roy S.W."/>
            <person name="Irimia M."/>
            <person name="Korzh V."/>
            <person name="Kondrychyn I."/>
            <person name="Lim Z.W."/>
            <person name="Tay B.H."/>
            <person name="Tohari S."/>
            <person name="Kong K.W."/>
            <person name="Ho S."/>
            <person name="Lorente-Galdos B."/>
            <person name="Quilez J."/>
            <person name="Marques-Bonet T."/>
            <person name="Raney B.J."/>
            <person name="Ingham P.W."/>
            <person name="Tay A."/>
            <person name="Hillier L.W."/>
            <person name="Minx P."/>
            <person name="Boehm T."/>
            <person name="Wilson R.K."/>
            <person name="Brenner S."/>
            <person name="Warren W.C."/>
        </authorList>
    </citation>
    <scope>NUCLEOTIDE SEQUENCE [LARGE SCALE GENOMIC DNA]</scope>
</reference>
<dbReference type="InterPro" id="IPR001129">
    <property type="entry name" value="Membr-assoc_MAPEG"/>
</dbReference>
<reference evidence="7" key="4">
    <citation type="submission" date="2025-08" db="UniProtKB">
        <authorList>
            <consortium name="Ensembl"/>
        </authorList>
    </citation>
    <scope>IDENTIFICATION</scope>
</reference>
<feature type="transmembrane region" description="Helical" evidence="6">
    <location>
        <begin position="296"/>
        <end position="316"/>
    </location>
</feature>
<dbReference type="GO" id="GO:0032588">
    <property type="term" value="C:trans-Golgi network membrane"/>
    <property type="evidence" value="ECO:0007669"/>
    <property type="project" value="TreeGrafter"/>
</dbReference>
<evidence type="ECO:0000256" key="5">
    <source>
        <dbReference type="SAM" id="MobiDB-lite"/>
    </source>
</evidence>
<feature type="transmembrane region" description="Helical" evidence="6">
    <location>
        <begin position="389"/>
        <end position="411"/>
    </location>
</feature>
<dbReference type="PANTHER" id="PTHR31004:SF3">
    <property type="entry name" value="TRANSMEMBRANE PROTEIN 79"/>
    <property type="match status" value="1"/>
</dbReference>
<dbReference type="PANTHER" id="PTHR31004">
    <property type="entry name" value="TRANSMEMBRANE PROTEIN 79"/>
    <property type="match status" value="1"/>
</dbReference>
<dbReference type="OMA" id="WSGETSQ"/>
<protein>
    <recommendedName>
        <fullName evidence="9">Transmembrane protein 79</fullName>
    </recommendedName>
</protein>
<feature type="region of interest" description="Disordered" evidence="5">
    <location>
        <begin position="144"/>
        <end position="223"/>
    </location>
</feature>
<dbReference type="Pfam" id="PF01124">
    <property type="entry name" value="MAPEG"/>
    <property type="match status" value="1"/>
</dbReference>
<dbReference type="GeneTree" id="ENSGT00390000002390"/>
<comment type="subcellular location">
    <subcellularLocation>
        <location evidence="1">Membrane</location>
    </subcellularLocation>
</comment>
<evidence type="ECO:0008006" key="9">
    <source>
        <dbReference type="Google" id="ProtNLM"/>
    </source>
</evidence>
<organism evidence="7 8">
    <name type="scientific">Callorhinchus milii</name>
    <name type="common">Ghost shark</name>
    <dbReference type="NCBI Taxonomy" id="7868"/>
    <lineage>
        <taxon>Eukaryota</taxon>
        <taxon>Metazoa</taxon>
        <taxon>Chordata</taxon>
        <taxon>Craniata</taxon>
        <taxon>Vertebrata</taxon>
        <taxon>Chondrichthyes</taxon>
        <taxon>Holocephali</taxon>
        <taxon>Chimaeriformes</taxon>
        <taxon>Callorhinchidae</taxon>
        <taxon>Callorhinchus</taxon>
    </lineage>
</organism>
<name>A0A4W3GU03_CALMI</name>
<reference evidence="8" key="1">
    <citation type="journal article" date="2006" name="Science">
        <title>Ancient noncoding elements conserved in the human genome.</title>
        <authorList>
            <person name="Venkatesh B."/>
            <person name="Kirkness E.F."/>
            <person name="Loh Y.H."/>
            <person name="Halpern A.L."/>
            <person name="Lee A.P."/>
            <person name="Johnson J."/>
            <person name="Dandona N."/>
            <person name="Viswanathan L.D."/>
            <person name="Tay A."/>
            <person name="Venter J.C."/>
            <person name="Strausberg R.L."/>
            <person name="Brenner S."/>
        </authorList>
    </citation>
    <scope>NUCLEOTIDE SEQUENCE [LARGE SCALE GENOMIC DNA]</scope>
</reference>
<keyword evidence="8" id="KW-1185">Reference proteome</keyword>
<keyword evidence="4 6" id="KW-0472">Membrane</keyword>
<reference evidence="8" key="2">
    <citation type="journal article" date="2007" name="PLoS Biol.">
        <title>Survey sequencing and comparative analysis of the elephant shark (Callorhinchus milii) genome.</title>
        <authorList>
            <person name="Venkatesh B."/>
            <person name="Kirkness E.F."/>
            <person name="Loh Y.H."/>
            <person name="Halpern A.L."/>
            <person name="Lee A.P."/>
            <person name="Johnson J."/>
            <person name="Dandona N."/>
            <person name="Viswanathan L.D."/>
            <person name="Tay A."/>
            <person name="Venter J.C."/>
            <person name="Strausberg R.L."/>
            <person name="Brenner S."/>
        </authorList>
    </citation>
    <scope>NUCLEOTIDE SEQUENCE [LARGE SCALE GENOMIC DNA]</scope>
</reference>
<accession>A0A4W3GU03</accession>
<evidence type="ECO:0000256" key="6">
    <source>
        <dbReference type="SAM" id="Phobius"/>
    </source>
</evidence>
<feature type="compositionally biased region" description="Basic and acidic residues" evidence="5">
    <location>
        <begin position="175"/>
        <end position="193"/>
    </location>
</feature>
<dbReference type="Proteomes" id="UP000314986">
    <property type="component" value="Unassembled WGS sequence"/>
</dbReference>
<keyword evidence="3 6" id="KW-1133">Transmembrane helix</keyword>
<dbReference type="InParanoid" id="A0A4W3GU03"/>
<feature type="region of interest" description="Disordered" evidence="5">
    <location>
        <begin position="1"/>
        <end position="22"/>
    </location>
</feature>
<dbReference type="GO" id="GO:0005765">
    <property type="term" value="C:lysosomal membrane"/>
    <property type="evidence" value="ECO:0007669"/>
    <property type="project" value="TreeGrafter"/>
</dbReference>
<dbReference type="Gene3D" id="1.20.120.550">
    <property type="entry name" value="Membrane associated eicosanoid/glutathione metabolism-like domain"/>
    <property type="match status" value="1"/>
</dbReference>
<feature type="region of interest" description="Disordered" evidence="5">
    <location>
        <begin position="55"/>
        <end position="80"/>
    </location>
</feature>
<evidence type="ECO:0000256" key="2">
    <source>
        <dbReference type="ARBA" id="ARBA00022692"/>
    </source>
</evidence>
<feature type="transmembrane region" description="Helical" evidence="6">
    <location>
        <begin position="365"/>
        <end position="383"/>
    </location>
</feature>
<feature type="transmembrane region" description="Helical" evidence="6">
    <location>
        <begin position="253"/>
        <end position="275"/>
    </location>
</feature>
<dbReference type="Ensembl" id="ENSCMIT00000006728.1">
    <property type="protein sequence ID" value="ENSCMIP00000006517.1"/>
    <property type="gene ID" value="ENSCMIG00000003690.1"/>
</dbReference>
<dbReference type="InterPro" id="IPR023352">
    <property type="entry name" value="MAPEG-like_dom_sf"/>
</dbReference>
<reference evidence="7" key="5">
    <citation type="submission" date="2025-09" db="UniProtKB">
        <authorList>
            <consortium name="Ensembl"/>
        </authorList>
    </citation>
    <scope>IDENTIFICATION</scope>
</reference>
<sequence>MSTQKQPAKSHKPKESDSVKESVTDIIDQLQDIDPSRLSFSPFLDLDTQISLAPISDSPESSVEELHSLPDENIGPVTEQSIPNVNTYQHKTMPQDVPSKHKSPLGAESLNMTNVKLKGNHTLPCVEGKKKKMATKPLIVTTETSFSTDTKVVSSEPSVDKARISPPQTSVTKGSGEKLETLEQTDKLPRQASEDQPLLGQSPDSETIDLIPNDSEPGEVLESCPKEGNADVNERKKSCCCYCQCCTRAHLKAILSIFFALILTPWILYGLYLFVPFEPPLCPDLTSRITFTLRCNVIAIIPILLGVLMGSLSRLCSPTIGPLDSNVRAVLIHQRYIGNSIEQFTIYCLNMLVMTTYLRQDQLKIIPILAGLFAVARLLYWVAAGLSSAYRGFGFGLTFFPTLAMVAYNLYCMYELGLDHHFGPLENKTTQSPGSSRSWWNLGG</sequence>
<dbReference type="SUPFAM" id="SSF161084">
    <property type="entry name" value="MAPEG domain-like"/>
    <property type="match status" value="1"/>
</dbReference>
<dbReference type="AlphaFoldDB" id="A0A4W3GU03"/>
<proteinExistence type="predicted"/>
<keyword evidence="2 6" id="KW-0812">Transmembrane</keyword>
<feature type="compositionally biased region" description="Basic and acidic residues" evidence="5">
    <location>
        <begin position="13"/>
        <end position="22"/>
    </location>
</feature>
<evidence type="ECO:0000256" key="4">
    <source>
        <dbReference type="ARBA" id="ARBA00023136"/>
    </source>
</evidence>